<dbReference type="InterPro" id="IPR045931">
    <property type="entry name" value="DUF6350"/>
</dbReference>
<feature type="transmembrane region" description="Helical" evidence="2">
    <location>
        <begin position="330"/>
        <end position="354"/>
    </location>
</feature>
<feature type="region of interest" description="Disordered" evidence="1">
    <location>
        <begin position="426"/>
        <end position="722"/>
    </location>
</feature>
<evidence type="ECO:0000256" key="1">
    <source>
        <dbReference type="SAM" id="MobiDB-lite"/>
    </source>
</evidence>
<feature type="compositionally biased region" description="Acidic residues" evidence="1">
    <location>
        <begin position="447"/>
        <end position="472"/>
    </location>
</feature>
<feature type="transmembrane region" description="Helical" evidence="2">
    <location>
        <begin position="60"/>
        <end position="84"/>
    </location>
</feature>
<sequence>MGPAWRADSRAVRCDAAGVSRSLRVDRRPVEEAEPEETSVAGEPSSGEAGGLEGLDRLRVVMAAAMGTVLVTYAMLVPAALLVVLSGGGASGSIDGAFAAAIPLWLAAHQIPLELEGQPLSVLPLLPTLGVLVVVALGARWAVRRLGGRVRHDAGAVVAALAGSHAAVAVLGSALLPRAAAVAAAPWAAMVGAAVIAGIGASAGVLRTCGVPAHWRERLRGWPAAGLAAGAVGGAALLTAGALAVLVGLGFGAVRVHAAFEALAPTGGAAFGATLLSVAYLPNAVVGGMSWVLGPGVDVGLGSWTPFGGALAPLPPFPLLGGLPGQTAPAWAVVVVIVPVGIGLLVGGVCRQVLGPDAPMAERLRAVAFAAAGLAVVAAILALLAGGRLAAGAYDPVAVPVWLVFVAVLVWIGAPAAVLALVQRGAPPRGETSDEDLGWYRDGYTTTDDEWDGDDRADERWADEDRDDEDRDDERWDEDRDDRADEGLVEDEWGDEDRDGEARDPADASDPAEDDRDENPARDDERSERDEHDLADESDGADPRTDDSRTDDSRTDDSRTDDSRTDDSRTDDSRADDSRAAEDRAADRADRGRADHDPADHDPADHDPADHDPADHDPADPADDGPAPESAARARRRPSGPRGRDRSGGRAVERARTRRRARVEADPAGEQAREVDDGRRPVGGGSRRGERTAPHHGGLFRRAPETDAPPTPEPDDAKPRTVGELVALRARQAEERAAAEREQED</sequence>
<comment type="caution">
    <text evidence="3">The sequence shown here is derived from an EMBL/GenBank/DDBJ whole genome shotgun (WGS) entry which is preliminary data.</text>
</comment>
<feature type="transmembrane region" description="Helical" evidence="2">
    <location>
        <begin position="187"/>
        <end position="206"/>
    </location>
</feature>
<feature type="transmembrane region" description="Helical" evidence="2">
    <location>
        <begin position="155"/>
        <end position="175"/>
    </location>
</feature>
<proteinExistence type="predicted"/>
<feature type="compositionally biased region" description="Acidic residues" evidence="1">
    <location>
        <begin position="487"/>
        <end position="499"/>
    </location>
</feature>
<keyword evidence="2" id="KW-1133">Transmembrane helix</keyword>
<feature type="transmembrane region" description="Helical" evidence="2">
    <location>
        <begin position="227"/>
        <end position="251"/>
    </location>
</feature>
<name>A0ABN2NSH0_9PSEU</name>
<dbReference type="Pfam" id="PF19877">
    <property type="entry name" value="DUF6350"/>
    <property type="match status" value="1"/>
</dbReference>
<evidence type="ECO:0000256" key="2">
    <source>
        <dbReference type="SAM" id="Phobius"/>
    </source>
</evidence>
<reference evidence="3 4" key="1">
    <citation type="journal article" date="2019" name="Int. J. Syst. Evol. Microbiol.">
        <title>The Global Catalogue of Microorganisms (GCM) 10K type strain sequencing project: providing services to taxonomists for standard genome sequencing and annotation.</title>
        <authorList>
            <consortium name="The Broad Institute Genomics Platform"/>
            <consortium name="The Broad Institute Genome Sequencing Center for Infectious Disease"/>
            <person name="Wu L."/>
            <person name="Ma J."/>
        </authorList>
    </citation>
    <scope>NUCLEOTIDE SEQUENCE [LARGE SCALE GENOMIC DNA]</scope>
    <source>
        <strain evidence="3 4">JCM 16009</strain>
    </source>
</reference>
<gene>
    <name evidence="3" type="ORF">GCM10009836_68250</name>
</gene>
<feature type="transmembrane region" description="Helical" evidence="2">
    <location>
        <begin position="288"/>
        <end position="310"/>
    </location>
</feature>
<feature type="transmembrane region" description="Helical" evidence="2">
    <location>
        <begin position="366"/>
        <end position="387"/>
    </location>
</feature>
<feature type="compositionally biased region" description="Basic and acidic residues" evidence="1">
    <location>
        <begin position="671"/>
        <end position="680"/>
    </location>
</feature>
<feature type="transmembrane region" description="Helical" evidence="2">
    <location>
        <begin position="399"/>
        <end position="422"/>
    </location>
</feature>
<dbReference type="EMBL" id="BAAAQK010000028">
    <property type="protein sequence ID" value="GAA1877186.1"/>
    <property type="molecule type" value="Genomic_DNA"/>
</dbReference>
<keyword evidence="2" id="KW-0812">Transmembrane</keyword>
<keyword evidence="4" id="KW-1185">Reference proteome</keyword>
<dbReference type="Proteomes" id="UP001500449">
    <property type="component" value="Unassembled WGS sequence"/>
</dbReference>
<feature type="compositionally biased region" description="Basic and acidic residues" evidence="1">
    <location>
        <begin position="541"/>
        <end position="619"/>
    </location>
</feature>
<feature type="transmembrane region" description="Helical" evidence="2">
    <location>
        <begin position="263"/>
        <end position="281"/>
    </location>
</feature>
<feature type="transmembrane region" description="Helical" evidence="2">
    <location>
        <begin position="125"/>
        <end position="143"/>
    </location>
</feature>
<organism evidence="3 4">
    <name type="scientific">Pseudonocardia ailaonensis</name>
    <dbReference type="NCBI Taxonomy" id="367279"/>
    <lineage>
        <taxon>Bacteria</taxon>
        <taxon>Bacillati</taxon>
        <taxon>Actinomycetota</taxon>
        <taxon>Actinomycetes</taxon>
        <taxon>Pseudonocardiales</taxon>
        <taxon>Pseudonocardiaceae</taxon>
        <taxon>Pseudonocardia</taxon>
    </lineage>
</organism>
<evidence type="ECO:0000313" key="3">
    <source>
        <dbReference type="EMBL" id="GAA1877186.1"/>
    </source>
</evidence>
<keyword evidence="2" id="KW-0472">Membrane</keyword>
<feature type="region of interest" description="Disordered" evidence="1">
    <location>
        <begin position="24"/>
        <end position="51"/>
    </location>
</feature>
<evidence type="ECO:0000313" key="4">
    <source>
        <dbReference type="Proteomes" id="UP001500449"/>
    </source>
</evidence>
<accession>A0ABN2NSH0</accession>
<feature type="compositionally biased region" description="Basic and acidic residues" evidence="1">
    <location>
        <begin position="473"/>
        <end position="486"/>
    </location>
</feature>
<feature type="compositionally biased region" description="Basic and acidic residues" evidence="1">
    <location>
        <begin position="642"/>
        <end position="655"/>
    </location>
</feature>
<feature type="compositionally biased region" description="Basic and acidic residues" evidence="1">
    <location>
        <begin position="518"/>
        <end position="532"/>
    </location>
</feature>
<protein>
    <submittedName>
        <fullName evidence="3">Uncharacterized protein</fullName>
    </submittedName>
</protein>